<keyword evidence="1" id="KW-0732">Signal</keyword>
<proteinExistence type="predicted"/>
<evidence type="ECO:0000256" key="1">
    <source>
        <dbReference type="SAM" id="SignalP"/>
    </source>
</evidence>
<reference evidence="4" key="1">
    <citation type="submission" date="2021-10" db="EMBL/GenBank/DDBJ databases">
        <title>De novo Genome Assembly of Clathrus columnatus (Basidiomycota, Fungi) Using Illumina and Nanopore Sequence Data.</title>
        <authorList>
            <person name="Ogiso-Tanaka E."/>
            <person name="Itagaki H."/>
            <person name="Hosoya T."/>
            <person name="Hosaka K."/>
        </authorList>
    </citation>
    <scope>NUCLEOTIDE SEQUENCE</scope>
    <source>
        <strain evidence="4">MO-923</strain>
    </source>
</reference>
<evidence type="ECO:0000259" key="2">
    <source>
        <dbReference type="Pfam" id="PF07971"/>
    </source>
</evidence>
<dbReference type="GO" id="GO:0006516">
    <property type="term" value="P:glycoprotein catabolic process"/>
    <property type="evidence" value="ECO:0007669"/>
    <property type="project" value="TreeGrafter"/>
</dbReference>
<dbReference type="Gene3D" id="2.70.98.10">
    <property type="match status" value="1"/>
</dbReference>
<protein>
    <recommendedName>
        <fullName evidence="6">Glycoside hydrolase family 92 protein</fullName>
    </recommendedName>
</protein>
<organism evidence="4 5">
    <name type="scientific">Clathrus columnatus</name>
    <dbReference type="NCBI Taxonomy" id="1419009"/>
    <lineage>
        <taxon>Eukaryota</taxon>
        <taxon>Fungi</taxon>
        <taxon>Dikarya</taxon>
        <taxon>Basidiomycota</taxon>
        <taxon>Agaricomycotina</taxon>
        <taxon>Agaricomycetes</taxon>
        <taxon>Phallomycetidae</taxon>
        <taxon>Phallales</taxon>
        <taxon>Clathraceae</taxon>
        <taxon>Clathrus</taxon>
    </lineage>
</organism>
<gene>
    <name evidence="4" type="ORF">Clacol_000744</name>
</gene>
<dbReference type="PANTHER" id="PTHR12143:SF25">
    <property type="entry name" value="FAMILY PROTEIN, PUTATIVE (AFU_ORTHOLOGUE AFUA_1G10790)-RELATED"/>
    <property type="match status" value="1"/>
</dbReference>
<dbReference type="SUPFAM" id="SSF48208">
    <property type="entry name" value="Six-hairpin glycosidases"/>
    <property type="match status" value="1"/>
</dbReference>
<sequence length="834" mass="90895">MLLQLIQLVLLLRHGVCSTVSSKPPSHPVELTSLVNLFIGTETGANGGSGGNAFPGSAIPHAMAKVKLTSSLNFTSAQVGIDVDIAPRQAGYISLDGHITGILYSISLLHDEGTGGNTDGGYGNFPLFPLTNCTFGSCPVQLNNRKLSRVPNTDAASPGYFTSTLTNDVKIETTSTRRAGLIKFTYQNHTSSPNYIVVDLTNDLQRSFQGGELQYSPQTGRVMLGGTYLQSYGPSNYTVYACYDIPSAASISQNANSLYGTYINANITDRSTTLSFPYQQASSPINFEGGLLIKVLPDSSNAVVARFGVSFLSSERACENAENEIPSVQHSHQQSAQWDWNSVQGASQGLWEDVLQRIQIDTTKENSTIVELLYSSLYRSALVPANLTGENPYWSNQYPFFDALFCSWDTFRTVHPMLSILSPKEWANIVNAYVDGWRHTGIKGYVQGGSDGMPVLGDFAVKYGKYASKLGVPIEDLWQALVDTAENTPPDWYTIGRQNTAWKLFGYIPTDYDDPLSTGLETREASRSLEYALGDFAVRQAAVALNKPTETIEKYAQRAMNFVNVWDPNVTSDGFTGFAQKKLPNGTFVYTDPVDCSPLDTVGHSCARGTDNNVGFYESSSWEYSFFAPQSMATVIELMGGAQTFVNRVEHYFDKGYFLAGNEPGFQMPWNYHYANRPDLSAKRVRTVVFENFNTGIGGLPGNDDSGAMAALLLFHILGLYPVPSSDQLLIGSPLVSKYTVANDFFNTKTTVRVDGFDPTGVQVSPPNSSRILVESVTINGVISPSRCWISFEDLVTRSSEIVIKVTNNIQDAMGCGTGKTALPDSLATGGFKL</sequence>
<name>A0AAV4ZZG9_9AGAM</name>
<dbReference type="Proteomes" id="UP001050691">
    <property type="component" value="Unassembled WGS sequence"/>
</dbReference>
<dbReference type="AlphaFoldDB" id="A0AAV4ZZG9"/>
<dbReference type="PANTHER" id="PTHR12143">
    <property type="entry name" value="PEPTIDE N-GLYCANASE PNGASE -RELATED"/>
    <property type="match status" value="1"/>
</dbReference>
<dbReference type="GO" id="GO:0005975">
    <property type="term" value="P:carbohydrate metabolic process"/>
    <property type="evidence" value="ECO:0007669"/>
    <property type="project" value="InterPro"/>
</dbReference>
<dbReference type="Gene3D" id="1.20.1610.10">
    <property type="entry name" value="alpha-1,2-mannosidases domains"/>
    <property type="match status" value="1"/>
</dbReference>
<dbReference type="Gene3D" id="3.30.2080.10">
    <property type="entry name" value="GH92 mannosidase domain"/>
    <property type="match status" value="1"/>
</dbReference>
<dbReference type="GO" id="GO:0005634">
    <property type="term" value="C:nucleus"/>
    <property type="evidence" value="ECO:0007669"/>
    <property type="project" value="TreeGrafter"/>
</dbReference>
<evidence type="ECO:0000313" key="4">
    <source>
        <dbReference type="EMBL" id="GJJ06552.1"/>
    </source>
</evidence>
<evidence type="ECO:0000313" key="5">
    <source>
        <dbReference type="Proteomes" id="UP001050691"/>
    </source>
</evidence>
<dbReference type="GO" id="GO:0005829">
    <property type="term" value="C:cytosol"/>
    <property type="evidence" value="ECO:0007669"/>
    <property type="project" value="TreeGrafter"/>
</dbReference>
<dbReference type="InterPro" id="IPR008928">
    <property type="entry name" value="6-hairpin_glycosidase_sf"/>
</dbReference>
<keyword evidence="5" id="KW-1185">Reference proteome</keyword>
<feature type="domain" description="Glycosyl hydrolase family 92 N-terminal" evidence="3">
    <location>
        <begin position="34"/>
        <end position="255"/>
    </location>
</feature>
<dbReference type="Gene3D" id="1.20.1050.60">
    <property type="entry name" value="alpha-1,2-mannosidase"/>
    <property type="match status" value="1"/>
</dbReference>
<dbReference type="InterPro" id="IPR041371">
    <property type="entry name" value="GH92_N"/>
</dbReference>
<dbReference type="InterPro" id="IPR014718">
    <property type="entry name" value="GH-type_carb-bd"/>
</dbReference>
<feature type="domain" description="Glycosyl hydrolase family 92" evidence="2">
    <location>
        <begin position="317"/>
        <end position="796"/>
    </location>
</feature>
<dbReference type="GO" id="GO:0030246">
    <property type="term" value="F:carbohydrate binding"/>
    <property type="evidence" value="ECO:0007669"/>
    <property type="project" value="InterPro"/>
</dbReference>
<dbReference type="Pfam" id="PF17678">
    <property type="entry name" value="Glyco_hydro_92N"/>
    <property type="match status" value="1"/>
</dbReference>
<accession>A0AAV4ZZG9</accession>
<dbReference type="InterPro" id="IPR012939">
    <property type="entry name" value="Glyco_hydro_92"/>
</dbReference>
<dbReference type="Pfam" id="PF07971">
    <property type="entry name" value="Glyco_hydro_92"/>
    <property type="match status" value="1"/>
</dbReference>
<evidence type="ECO:0008006" key="6">
    <source>
        <dbReference type="Google" id="ProtNLM"/>
    </source>
</evidence>
<evidence type="ECO:0000259" key="3">
    <source>
        <dbReference type="Pfam" id="PF17678"/>
    </source>
</evidence>
<feature type="signal peptide" evidence="1">
    <location>
        <begin position="1"/>
        <end position="18"/>
    </location>
</feature>
<dbReference type="GO" id="GO:0000224">
    <property type="term" value="F:peptide-N4-(N-acetyl-beta-glucosaminyl)asparagine amidase activity"/>
    <property type="evidence" value="ECO:0007669"/>
    <property type="project" value="TreeGrafter"/>
</dbReference>
<comment type="caution">
    <text evidence="4">The sequence shown here is derived from an EMBL/GenBank/DDBJ whole genome shotgun (WGS) entry which is preliminary data.</text>
</comment>
<feature type="chain" id="PRO_5043853822" description="Glycoside hydrolase family 92 protein" evidence="1">
    <location>
        <begin position="19"/>
        <end position="834"/>
    </location>
</feature>
<dbReference type="EMBL" id="BPWL01000001">
    <property type="protein sequence ID" value="GJJ06552.1"/>
    <property type="molecule type" value="Genomic_DNA"/>
</dbReference>
<dbReference type="InterPro" id="IPR050883">
    <property type="entry name" value="PNGase"/>
</dbReference>